<evidence type="ECO:0000256" key="4">
    <source>
        <dbReference type="ARBA" id="ARBA00005336"/>
    </source>
</evidence>
<evidence type="ECO:0000256" key="6">
    <source>
        <dbReference type="ARBA" id="ARBA00022525"/>
    </source>
</evidence>
<evidence type="ECO:0000256" key="13">
    <source>
        <dbReference type="ARBA" id="ARBA00023326"/>
    </source>
</evidence>
<proteinExistence type="inferred from homology"/>
<keyword evidence="13" id="KW-0624">Polysaccharide degradation</keyword>
<dbReference type="OrthoDB" id="416222at2759"/>
<feature type="domain" description="Fibronectin type III-like" evidence="16">
    <location>
        <begin position="710"/>
        <end position="779"/>
    </location>
</feature>
<evidence type="ECO:0000256" key="11">
    <source>
        <dbReference type="ARBA" id="ARBA00023277"/>
    </source>
</evidence>
<evidence type="ECO:0000256" key="15">
    <source>
        <dbReference type="SAM" id="SignalP"/>
    </source>
</evidence>
<gene>
    <name evidence="17" type="ORF">FB567DRAFT_183180</name>
</gene>
<dbReference type="InterPro" id="IPR013783">
    <property type="entry name" value="Ig-like_fold"/>
</dbReference>
<dbReference type="GO" id="GO:0030245">
    <property type="term" value="P:cellulose catabolic process"/>
    <property type="evidence" value="ECO:0007669"/>
    <property type="project" value="UniProtKB-KW"/>
</dbReference>
<dbReference type="InterPro" id="IPR036962">
    <property type="entry name" value="Glyco_hydro_3_N_sf"/>
</dbReference>
<comment type="subcellular location">
    <subcellularLocation>
        <location evidence="2">Secreted</location>
    </subcellularLocation>
</comment>
<feature type="chain" id="PRO_5035481541" description="beta-glucosidase" evidence="15">
    <location>
        <begin position="20"/>
        <end position="790"/>
    </location>
</feature>
<dbReference type="InterPro" id="IPR001764">
    <property type="entry name" value="Glyco_hydro_3_N"/>
</dbReference>
<feature type="compositionally biased region" description="Low complexity" evidence="14">
    <location>
        <begin position="208"/>
        <end position="218"/>
    </location>
</feature>
<accession>A0A8K0QXS8</accession>
<feature type="signal peptide" evidence="15">
    <location>
        <begin position="1"/>
        <end position="19"/>
    </location>
</feature>
<dbReference type="Proteomes" id="UP000813461">
    <property type="component" value="Unassembled WGS sequence"/>
</dbReference>
<dbReference type="EMBL" id="JAGMVJ010000020">
    <property type="protein sequence ID" value="KAH7075084.1"/>
    <property type="molecule type" value="Genomic_DNA"/>
</dbReference>
<dbReference type="InterPro" id="IPR002772">
    <property type="entry name" value="Glyco_hydro_3_C"/>
</dbReference>
<comment type="pathway">
    <text evidence="3">Glycan metabolism; cellulose degradation.</text>
</comment>
<evidence type="ECO:0000313" key="17">
    <source>
        <dbReference type="EMBL" id="KAH7075084.1"/>
    </source>
</evidence>
<evidence type="ECO:0000256" key="7">
    <source>
        <dbReference type="ARBA" id="ARBA00022729"/>
    </source>
</evidence>
<dbReference type="InterPro" id="IPR050288">
    <property type="entry name" value="Cellulose_deg_GH3"/>
</dbReference>
<keyword evidence="6" id="KW-0964">Secreted</keyword>
<protein>
    <recommendedName>
        <fullName evidence="5">beta-glucosidase</fullName>
        <ecNumber evidence="5">3.2.1.21</ecNumber>
    </recommendedName>
</protein>
<dbReference type="SMART" id="SM01217">
    <property type="entry name" value="Fn3_like"/>
    <property type="match status" value="1"/>
</dbReference>
<name>A0A8K0QXS8_9PLEO</name>
<dbReference type="Gene3D" id="2.60.40.10">
    <property type="entry name" value="Immunoglobulins"/>
    <property type="match status" value="1"/>
</dbReference>
<feature type="compositionally biased region" description="Gly residues" evidence="14">
    <location>
        <begin position="189"/>
        <end position="207"/>
    </location>
</feature>
<evidence type="ECO:0000256" key="1">
    <source>
        <dbReference type="ARBA" id="ARBA00000448"/>
    </source>
</evidence>
<dbReference type="Gene3D" id="3.40.50.1700">
    <property type="entry name" value="Glycoside hydrolase family 3 C-terminal domain"/>
    <property type="match status" value="1"/>
</dbReference>
<sequence>MKHDLWLLAALYFSCAVKAEVASNYTDAILSSGTVKLGDWQDAYEKASTFVDSLSTSEKLSIITGGGGRNLSGIEMLDSSSNPINYYFVTAWPAPLAIAMTWDKNYIVEQGEALGAEFKGKGVNVGYGPTVQPLGRSPWGGRGAETYGPDSYFSGIMSGGLVQGMNKAGRVSGAKHFILNEQETNRQGSSGGMGGMGGGQDGPGGNSTGDSPGGTSPSNERRQVIGNTTSSSSEAYSVTIDDKAFHETYLATFYDTIRAGVGAVMCSMNRINDTYGCENQETLSKHLKTELGFVGFVSPDAGGQKTGIGSANAGLDYGSSSYWSNSTLGAGIANGSFTEARLNDMVIRNLMGYFKHGQDVSYPTHAGYTDAIDVRANHSLLARKFAQNSLALLKNTNNALPLTAAQRVISIFGTHAAPRIVGPNTALTVQSGVASTMDGHMSQIGGSAMSSAAYLVTPFQAFNERAAKDGFMLKWWLNNTVVTSSGSGMMVSDGTGTEISETTTGIAENSDACVVFINAWSGEGADRSELRNEEQDALVTAVADACNNTIVVVNTVGPRLLTQWDSHENVTAILYGGPLGQESGYAINDVLFGDVNPSGKLVHTLAKNESDYDSNTQISEESELVFSEGNFIDYKYFDQQNKTPAYPFGFGLSYTTFGYASNLSISSDSDKLATVYALGDLAVGGREDLWDIVATVATSVSNTGSVAGAEVAQLYVEFPAAADEPVRQLRGFQKVAIQPGQVTAVKFELRRRDLSIWDVSAQEWAVVRGEYKFWVGTNSRELGVSTTLSV</sequence>
<dbReference type="EC" id="3.2.1.21" evidence="5"/>
<evidence type="ECO:0000256" key="5">
    <source>
        <dbReference type="ARBA" id="ARBA00012744"/>
    </source>
</evidence>
<dbReference type="Gene3D" id="3.20.20.300">
    <property type="entry name" value="Glycoside hydrolase, family 3, N-terminal domain"/>
    <property type="match status" value="1"/>
</dbReference>
<dbReference type="PANTHER" id="PTHR42715">
    <property type="entry name" value="BETA-GLUCOSIDASE"/>
    <property type="match status" value="1"/>
</dbReference>
<comment type="caution">
    <text evidence="17">The sequence shown here is derived from an EMBL/GenBank/DDBJ whole genome shotgun (WGS) entry which is preliminary data.</text>
</comment>
<dbReference type="PANTHER" id="PTHR42715:SF14">
    <property type="entry name" value="BETA-GLUCOSIDASE D-RELATED"/>
    <property type="match status" value="1"/>
</dbReference>
<evidence type="ECO:0000256" key="2">
    <source>
        <dbReference type="ARBA" id="ARBA00004613"/>
    </source>
</evidence>
<evidence type="ECO:0000256" key="3">
    <source>
        <dbReference type="ARBA" id="ARBA00004987"/>
    </source>
</evidence>
<keyword evidence="8 17" id="KW-0378">Hydrolase</keyword>
<dbReference type="GO" id="GO:0008422">
    <property type="term" value="F:beta-glucosidase activity"/>
    <property type="evidence" value="ECO:0007669"/>
    <property type="project" value="UniProtKB-EC"/>
</dbReference>
<dbReference type="Pfam" id="PF01915">
    <property type="entry name" value="Glyco_hydro_3_C"/>
    <property type="match status" value="1"/>
</dbReference>
<organism evidence="17 18">
    <name type="scientific">Paraphoma chrysanthemicola</name>
    <dbReference type="NCBI Taxonomy" id="798071"/>
    <lineage>
        <taxon>Eukaryota</taxon>
        <taxon>Fungi</taxon>
        <taxon>Dikarya</taxon>
        <taxon>Ascomycota</taxon>
        <taxon>Pezizomycotina</taxon>
        <taxon>Dothideomycetes</taxon>
        <taxon>Pleosporomycetidae</taxon>
        <taxon>Pleosporales</taxon>
        <taxon>Pleosporineae</taxon>
        <taxon>Phaeosphaeriaceae</taxon>
        <taxon>Paraphoma</taxon>
    </lineage>
</organism>
<evidence type="ECO:0000256" key="8">
    <source>
        <dbReference type="ARBA" id="ARBA00022801"/>
    </source>
</evidence>
<keyword evidence="12" id="KW-0326">Glycosidase</keyword>
<dbReference type="SUPFAM" id="SSF52279">
    <property type="entry name" value="Beta-D-glucan exohydrolase, C-terminal domain"/>
    <property type="match status" value="1"/>
</dbReference>
<dbReference type="FunFam" id="2.60.40.10:FF:000757">
    <property type="entry name" value="Beta-glucosidase G"/>
    <property type="match status" value="1"/>
</dbReference>
<dbReference type="InterPro" id="IPR017853">
    <property type="entry name" value="GH"/>
</dbReference>
<evidence type="ECO:0000259" key="16">
    <source>
        <dbReference type="SMART" id="SM01217"/>
    </source>
</evidence>
<dbReference type="InterPro" id="IPR036881">
    <property type="entry name" value="Glyco_hydro_3_C_sf"/>
</dbReference>
<keyword evidence="7 15" id="KW-0732">Signal</keyword>
<dbReference type="PRINTS" id="PR00133">
    <property type="entry name" value="GLHYDRLASE3"/>
</dbReference>
<evidence type="ECO:0000256" key="10">
    <source>
        <dbReference type="ARBA" id="ARBA00023180"/>
    </source>
</evidence>
<feature type="region of interest" description="Disordered" evidence="14">
    <location>
        <begin position="182"/>
        <end position="233"/>
    </location>
</feature>
<evidence type="ECO:0000256" key="9">
    <source>
        <dbReference type="ARBA" id="ARBA00023001"/>
    </source>
</evidence>
<keyword evidence="11" id="KW-0119">Carbohydrate metabolism</keyword>
<dbReference type="Pfam" id="PF00933">
    <property type="entry name" value="Glyco_hydro_3"/>
    <property type="match status" value="1"/>
</dbReference>
<comment type="catalytic activity">
    <reaction evidence="1">
        <text>Hydrolysis of terminal, non-reducing beta-D-glucosyl residues with release of beta-D-glucose.</text>
        <dbReference type="EC" id="3.2.1.21"/>
    </reaction>
</comment>
<evidence type="ECO:0000256" key="14">
    <source>
        <dbReference type="SAM" id="MobiDB-lite"/>
    </source>
</evidence>
<keyword evidence="10" id="KW-0325">Glycoprotein</keyword>
<dbReference type="Pfam" id="PF14310">
    <property type="entry name" value="Fn3-like"/>
    <property type="match status" value="1"/>
</dbReference>
<keyword evidence="18" id="KW-1185">Reference proteome</keyword>
<dbReference type="InterPro" id="IPR026891">
    <property type="entry name" value="Fn3-like"/>
</dbReference>
<comment type="similarity">
    <text evidence="4">Belongs to the glycosyl hydrolase 3 family.</text>
</comment>
<reference evidence="17" key="1">
    <citation type="journal article" date="2021" name="Nat. Commun.">
        <title>Genetic determinants of endophytism in the Arabidopsis root mycobiome.</title>
        <authorList>
            <person name="Mesny F."/>
            <person name="Miyauchi S."/>
            <person name="Thiergart T."/>
            <person name="Pickel B."/>
            <person name="Atanasova L."/>
            <person name="Karlsson M."/>
            <person name="Huettel B."/>
            <person name="Barry K.W."/>
            <person name="Haridas S."/>
            <person name="Chen C."/>
            <person name="Bauer D."/>
            <person name="Andreopoulos W."/>
            <person name="Pangilinan J."/>
            <person name="LaButti K."/>
            <person name="Riley R."/>
            <person name="Lipzen A."/>
            <person name="Clum A."/>
            <person name="Drula E."/>
            <person name="Henrissat B."/>
            <person name="Kohler A."/>
            <person name="Grigoriev I.V."/>
            <person name="Martin F.M."/>
            <person name="Hacquard S."/>
        </authorList>
    </citation>
    <scope>NUCLEOTIDE SEQUENCE</scope>
    <source>
        <strain evidence="17">MPI-SDFR-AT-0120</strain>
    </source>
</reference>
<dbReference type="SUPFAM" id="SSF51445">
    <property type="entry name" value="(Trans)glycosidases"/>
    <property type="match status" value="1"/>
</dbReference>
<evidence type="ECO:0000256" key="12">
    <source>
        <dbReference type="ARBA" id="ARBA00023295"/>
    </source>
</evidence>
<evidence type="ECO:0000313" key="18">
    <source>
        <dbReference type="Proteomes" id="UP000813461"/>
    </source>
</evidence>
<dbReference type="GO" id="GO:0005576">
    <property type="term" value="C:extracellular region"/>
    <property type="evidence" value="ECO:0007669"/>
    <property type="project" value="UniProtKB-SubCell"/>
</dbReference>
<dbReference type="AlphaFoldDB" id="A0A8K0QXS8"/>
<keyword evidence="9" id="KW-0136">Cellulose degradation</keyword>